<gene>
    <name evidence="1" type="ORF">ITX44_23580</name>
</gene>
<organism evidence="1 2">
    <name type="scientific">Actinacidiphila acididurans</name>
    <dbReference type="NCBI Taxonomy" id="2784346"/>
    <lineage>
        <taxon>Bacteria</taxon>
        <taxon>Bacillati</taxon>
        <taxon>Actinomycetota</taxon>
        <taxon>Actinomycetes</taxon>
        <taxon>Kitasatosporales</taxon>
        <taxon>Streptomycetaceae</taxon>
        <taxon>Actinacidiphila</taxon>
    </lineage>
</organism>
<sequence length="136" mass="15107">MTEPDTSALRTFAQDWFDALSHRAPVEQLLGFVVDDGLRMAFPEGTLLSHADVEDWYAAVGRIYTDQTHTIERFLAVPTESGTDVTVTVVWTARQLADDERLAFRVDQAWKLTAGGPDGKQRIADYQVGTLTPIPV</sequence>
<dbReference type="EMBL" id="JADKYB010000013">
    <property type="protein sequence ID" value="MBM9507464.1"/>
    <property type="molecule type" value="Genomic_DNA"/>
</dbReference>
<accession>A0ABS2TVU9</accession>
<dbReference type="RefSeq" id="WP_205359332.1">
    <property type="nucleotide sequence ID" value="NZ_JADKYB010000013.1"/>
</dbReference>
<keyword evidence="2" id="KW-1185">Reference proteome</keyword>
<dbReference type="SUPFAM" id="SSF54427">
    <property type="entry name" value="NTF2-like"/>
    <property type="match status" value="1"/>
</dbReference>
<proteinExistence type="predicted"/>
<name>A0ABS2TVU9_9ACTN</name>
<dbReference type="Gene3D" id="3.10.450.50">
    <property type="match status" value="1"/>
</dbReference>
<protein>
    <recommendedName>
        <fullName evidence="3">Nuclear transport factor 2 family protein</fullName>
    </recommendedName>
</protein>
<evidence type="ECO:0008006" key="3">
    <source>
        <dbReference type="Google" id="ProtNLM"/>
    </source>
</evidence>
<dbReference type="Proteomes" id="UP000749040">
    <property type="component" value="Unassembled WGS sequence"/>
</dbReference>
<reference evidence="1 2" key="1">
    <citation type="submission" date="2021-01" db="EMBL/GenBank/DDBJ databases">
        <title>Streptomyces acididurans sp. nov., isolated from a peat swamp forest soil.</title>
        <authorList>
            <person name="Chantavorakit T."/>
            <person name="Duangmal K."/>
        </authorList>
    </citation>
    <scope>NUCLEOTIDE SEQUENCE [LARGE SCALE GENOMIC DNA]</scope>
    <source>
        <strain evidence="1 2">KK5PA1</strain>
    </source>
</reference>
<evidence type="ECO:0000313" key="1">
    <source>
        <dbReference type="EMBL" id="MBM9507464.1"/>
    </source>
</evidence>
<comment type="caution">
    <text evidence="1">The sequence shown here is derived from an EMBL/GenBank/DDBJ whole genome shotgun (WGS) entry which is preliminary data.</text>
</comment>
<dbReference type="InterPro" id="IPR032710">
    <property type="entry name" value="NTF2-like_dom_sf"/>
</dbReference>
<evidence type="ECO:0000313" key="2">
    <source>
        <dbReference type="Proteomes" id="UP000749040"/>
    </source>
</evidence>